<sequence length="297" mass="33755">EESGEKILYNLLEKFINHIGKHKEESSIKYSYLSDNLEKFGDRHEELVNIVKEGYESTFPKISLYPHPNSIRRALIDRIGSLDDEAHGILDDIFQEAPTCWDGCQICVIDETNCNFLPFDQPYLVSNRLLFKAGREILSAIDNPVISSDLQEGAKEEYTSFIDFASDTVDLITPWISPKIIEDLIDIHDKKNIRIKVITKEDLDNETQIKSIEKLSEICSISPSFNCKLVDELHAKGMAIDGISVLKGSFNFTWSGLNSNIENIIQDFSVEGANEFQERFEKLWNGEKTKPISVVSS</sequence>
<feature type="domain" description="Phospholipase D-like" evidence="4">
    <location>
        <begin position="160"/>
        <end position="284"/>
    </location>
</feature>
<dbReference type="EMBL" id="LHYF01000010">
    <property type="protein sequence ID" value="KXB07101.1"/>
    <property type="molecule type" value="Genomic_DNA"/>
</dbReference>
<name>A0A133VKZ0_9EURY</name>
<reference evidence="5 6" key="1">
    <citation type="journal article" date="2016" name="Sci. Rep.">
        <title>Metabolic traits of an uncultured archaeal lineage -MSBL1- from brine pools of the Red Sea.</title>
        <authorList>
            <person name="Mwirichia R."/>
            <person name="Alam I."/>
            <person name="Rashid M."/>
            <person name="Vinu M."/>
            <person name="Ba-Alawi W."/>
            <person name="Anthony Kamau A."/>
            <person name="Kamanda Ngugi D."/>
            <person name="Goker M."/>
            <person name="Klenk H.P."/>
            <person name="Bajic V."/>
            <person name="Stingl U."/>
        </authorList>
    </citation>
    <scope>NUCLEOTIDE SEQUENCE [LARGE SCALE GENOMIC DNA]</scope>
    <source>
        <strain evidence="5">SCGC-AAA382C18</strain>
    </source>
</reference>
<evidence type="ECO:0000256" key="3">
    <source>
        <dbReference type="ARBA" id="ARBA00023098"/>
    </source>
</evidence>
<proteinExistence type="predicted"/>
<keyword evidence="1" id="KW-0378">Hydrolase</keyword>
<accession>A0A133VKZ0</accession>
<keyword evidence="6" id="KW-1185">Reference proteome</keyword>
<evidence type="ECO:0000313" key="6">
    <source>
        <dbReference type="Proteomes" id="UP000070404"/>
    </source>
</evidence>
<dbReference type="GO" id="GO:0016891">
    <property type="term" value="F:RNA endonuclease activity producing 5'-phosphomonoesters, hydrolytic mechanism"/>
    <property type="evidence" value="ECO:0007669"/>
    <property type="project" value="TreeGrafter"/>
</dbReference>
<evidence type="ECO:0000256" key="2">
    <source>
        <dbReference type="ARBA" id="ARBA00022963"/>
    </source>
</evidence>
<keyword evidence="3" id="KW-0443">Lipid metabolism</keyword>
<dbReference type="SUPFAM" id="SSF56024">
    <property type="entry name" value="Phospholipase D/nuclease"/>
    <property type="match status" value="1"/>
</dbReference>
<dbReference type="Pfam" id="PF13091">
    <property type="entry name" value="PLDc_2"/>
    <property type="match status" value="1"/>
</dbReference>
<evidence type="ECO:0000313" key="5">
    <source>
        <dbReference type="EMBL" id="KXB07101.1"/>
    </source>
</evidence>
<dbReference type="PANTHER" id="PTHR43856">
    <property type="entry name" value="CARDIOLIPIN HYDROLASE"/>
    <property type="match status" value="1"/>
</dbReference>
<comment type="caution">
    <text evidence="5">The sequence shown here is derived from an EMBL/GenBank/DDBJ whole genome shotgun (WGS) entry which is preliminary data.</text>
</comment>
<dbReference type="PANTHER" id="PTHR43856:SF1">
    <property type="entry name" value="MITOCHONDRIAL CARDIOLIPIN HYDROLASE"/>
    <property type="match status" value="1"/>
</dbReference>
<dbReference type="InterPro" id="IPR025202">
    <property type="entry name" value="PLD-like_dom"/>
</dbReference>
<dbReference type="Proteomes" id="UP000070404">
    <property type="component" value="Unassembled WGS sequence"/>
</dbReference>
<evidence type="ECO:0000259" key="4">
    <source>
        <dbReference type="Pfam" id="PF13091"/>
    </source>
</evidence>
<dbReference type="InterPro" id="IPR051406">
    <property type="entry name" value="PLD_domain"/>
</dbReference>
<protein>
    <recommendedName>
        <fullName evidence="4">Phospholipase D-like domain-containing protein</fullName>
    </recommendedName>
</protein>
<dbReference type="GO" id="GO:0016042">
    <property type="term" value="P:lipid catabolic process"/>
    <property type="evidence" value="ECO:0007669"/>
    <property type="project" value="UniProtKB-KW"/>
</dbReference>
<evidence type="ECO:0000256" key="1">
    <source>
        <dbReference type="ARBA" id="ARBA00022801"/>
    </source>
</evidence>
<gene>
    <name evidence="5" type="ORF">AKJ52_00975</name>
</gene>
<feature type="non-terminal residue" evidence="5">
    <location>
        <position position="1"/>
    </location>
</feature>
<organism evidence="5 6">
    <name type="scientific">candidate division MSBL1 archaeon SCGC-AAA382C18</name>
    <dbReference type="NCBI Taxonomy" id="1698281"/>
    <lineage>
        <taxon>Archaea</taxon>
        <taxon>Methanobacteriati</taxon>
        <taxon>Methanobacteriota</taxon>
        <taxon>candidate division MSBL1</taxon>
    </lineage>
</organism>
<keyword evidence="2" id="KW-0442">Lipid degradation</keyword>
<dbReference type="Gene3D" id="3.30.870.10">
    <property type="entry name" value="Endonuclease Chain A"/>
    <property type="match status" value="1"/>
</dbReference>
<dbReference type="AlphaFoldDB" id="A0A133VKZ0"/>